<accession>A0ABQ0PMB1</accession>
<dbReference type="Proteomes" id="UP001065047">
    <property type="component" value="Unassembled WGS sequence"/>
</dbReference>
<reference evidence="2" key="1">
    <citation type="submission" date="2013-04" db="EMBL/GenBank/DDBJ databases">
        <title>The genome sequencing project of 58 acetic acid bacteria.</title>
        <authorList>
            <person name="Okamoto-Kainuma A."/>
            <person name="Ishikawa M."/>
            <person name="Umino S."/>
            <person name="Koizumi Y."/>
            <person name="Shiwa Y."/>
            <person name="Yoshikawa H."/>
            <person name="Matsutani M."/>
            <person name="Matsushita K."/>
        </authorList>
    </citation>
    <scope>NUCLEOTIDE SEQUENCE</scope>
    <source>
        <strain evidence="2">DSM 14337</strain>
    </source>
</reference>
<dbReference type="EMBL" id="BAPF01000003">
    <property type="protein sequence ID" value="GBQ75796.1"/>
    <property type="molecule type" value="Genomic_DNA"/>
</dbReference>
<dbReference type="InterPro" id="IPR041375">
    <property type="entry name" value="VapC45_PIN-like"/>
</dbReference>
<organism evidence="2 3">
    <name type="scientific">Acetobacter malorum DSM 14337</name>
    <dbReference type="NCBI Taxonomy" id="1307910"/>
    <lineage>
        <taxon>Bacteria</taxon>
        <taxon>Pseudomonadati</taxon>
        <taxon>Pseudomonadota</taxon>
        <taxon>Alphaproteobacteria</taxon>
        <taxon>Acetobacterales</taxon>
        <taxon>Acetobacteraceae</taxon>
        <taxon>Acetobacter</taxon>
    </lineage>
</organism>
<evidence type="ECO:0000313" key="2">
    <source>
        <dbReference type="EMBL" id="GBQ75796.1"/>
    </source>
</evidence>
<dbReference type="Pfam" id="PF18478">
    <property type="entry name" value="PIN_10"/>
    <property type="match status" value="1"/>
</dbReference>
<protein>
    <recommendedName>
        <fullName evidence="1">VapC45 PIN like domain-containing protein</fullName>
    </recommendedName>
</protein>
<proteinExistence type="predicted"/>
<comment type="caution">
    <text evidence="2">The sequence shown here is derived from an EMBL/GenBank/DDBJ whole genome shotgun (WGS) entry which is preliminary data.</text>
</comment>
<name>A0ABQ0PMB1_9PROT</name>
<keyword evidence="3" id="KW-1185">Reference proteome</keyword>
<evidence type="ECO:0000313" key="3">
    <source>
        <dbReference type="Proteomes" id="UP001065047"/>
    </source>
</evidence>
<gene>
    <name evidence="2" type="ORF">AA14337_0331</name>
</gene>
<evidence type="ECO:0000259" key="1">
    <source>
        <dbReference type="Pfam" id="PF18478"/>
    </source>
</evidence>
<feature type="domain" description="VapC45 PIN like" evidence="1">
    <location>
        <begin position="8"/>
        <end position="41"/>
    </location>
</feature>
<sequence>MDMLGNSREVWLVITGDGRIQKNKAERLAFRQAKLIGFVLAPAYQKTPINQQASILIWRWPEIEVFVTQLGGGSLFELPISKSGKFKPMPL</sequence>